<dbReference type="RefSeq" id="WP_275398746.1">
    <property type="nucleotide sequence ID" value="NZ_JAKIHW010000042.1"/>
</dbReference>
<name>A0A9X4GRF0_9ENTR</name>
<dbReference type="AlphaFoldDB" id="A0A9X4GRF0"/>
<evidence type="ECO:0000313" key="1">
    <source>
        <dbReference type="EMBL" id="MDE9620974.1"/>
    </source>
</evidence>
<dbReference type="EMBL" id="JAKIHW010000042">
    <property type="protein sequence ID" value="MDE9620974.1"/>
    <property type="molecule type" value="Genomic_DNA"/>
</dbReference>
<reference evidence="1" key="1">
    <citation type="submission" date="2022-01" db="EMBL/GenBank/DDBJ databases">
        <title>Genetic Characterization of Carbapenem-resistant Citrobacter spp. from China: a multicenter study.</title>
        <authorList>
            <person name="Ye L."/>
        </authorList>
    </citation>
    <scope>NUCLEOTIDE SEQUENCE</scope>
    <source>
        <strain evidence="1">IR5432</strain>
    </source>
</reference>
<gene>
    <name evidence="1" type="ORF">L2111_23280</name>
</gene>
<dbReference type="Proteomes" id="UP001147005">
    <property type="component" value="Unassembled WGS sequence"/>
</dbReference>
<proteinExistence type="predicted"/>
<sequence length="283" mass="31764">MNDVFFLEGRTITSSNEIFGGVSSESIITIINCNILISEVDIPSNISAVIFVLCACNLPLTINSENEKTELRFEYGNIFKQVLVGGDYDRVIFNSTPLFGRVKYPRDYKPSKFSVISFLKNARANRLEFLSLISNSIKCVGAAKDFLIHEANVSEDVTIISSESNLVSIRSLETKELHFVGDFREIHLGYKFNIGTLSFNASTNRMQNVQIDMQDSSIYQQLQIANATDSKVTQFIIKNAGFKSIKNLVLHQSLLSCFVMSNCDLTKTEVSFINCKIDDLLME</sequence>
<comment type="caution">
    <text evidence="1">The sequence shown here is derived from an EMBL/GenBank/DDBJ whole genome shotgun (WGS) entry which is preliminary data.</text>
</comment>
<organism evidence="1 2">
    <name type="scientific">Citrobacter portucalensis</name>
    <dbReference type="NCBI Taxonomy" id="1639133"/>
    <lineage>
        <taxon>Bacteria</taxon>
        <taxon>Pseudomonadati</taxon>
        <taxon>Pseudomonadota</taxon>
        <taxon>Gammaproteobacteria</taxon>
        <taxon>Enterobacterales</taxon>
        <taxon>Enterobacteriaceae</taxon>
        <taxon>Citrobacter</taxon>
        <taxon>Citrobacter freundii complex</taxon>
    </lineage>
</organism>
<evidence type="ECO:0000313" key="2">
    <source>
        <dbReference type="Proteomes" id="UP001147005"/>
    </source>
</evidence>
<accession>A0A9X4GRF0</accession>
<protein>
    <submittedName>
        <fullName evidence="1">Uncharacterized protein</fullName>
    </submittedName>
</protein>